<dbReference type="Pfam" id="PF03466">
    <property type="entry name" value="LysR_substrate"/>
    <property type="match status" value="1"/>
</dbReference>
<evidence type="ECO:0000256" key="4">
    <source>
        <dbReference type="ARBA" id="ARBA00023163"/>
    </source>
</evidence>
<reference evidence="6" key="2">
    <citation type="journal article" date="2021" name="PeerJ">
        <title>Extensive microbial diversity within the chicken gut microbiome revealed by metagenomics and culture.</title>
        <authorList>
            <person name="Gilroy R."/>
            <person name="Ravi A."/>
            <person name="Getino M."/>
            <person name="Pursley I."/>
            <person name="Horton D.L."/>
            <person name="Alikhan N.F."/>
            <person name="Baker D."/>
            <person name="Gharbi K."/>
            <person name="Hall N."/>
            <person name="Watson M."/>
            <person name="Adriaenssens E.M."/>
            <person name="Foster-Nyarko E."/>
            <person name="Jarju S."/>
            <person name="Secka A."/>
            <person name="Antonio M."/>
            <person name="Oren A."/>
            <person name="Chaudhuri R.R."/>
            <person name="La Ragione R."/>
            <person name="Hildebrand F."/>
            <person name="Pallen M.J."/>
        </authorList>
    </citation>
    <scope>NUCLEOTIDE SEQUENCE</scope>
    <source>
        <strain evidence="6">ChiHjej12B11-29160</strain>
    </source>
</reference>
<dbReference type="PROSITE" id="PS50931">
    <property type="entry name" value="HTH_LYSR"/>
    <property type="match status" value="1"/>
</dbReference>
<dbReference type="Pfam" id="PF00126">
    <property type="entry name" value="HTH_1"/>
    <property type="match status" value="1"/>
</dbReference>
<evidence type="ECO:0000259" key="5">
    <source>
        <dbReference type="PROSITE" id="PS50931"/>
    </source>
</evidence>
<dbReference type="GO" id="GO:0003700">
    <property type="term" value="F:DNA-binding transcription factor activity"/>
    <property type="evidence" value="ECO:0007669"/>
    <property type="project" value="InterPro"/>
</dbReference>
<dbReference type="Gene3D" id="3.40.190.290">
    <property type="match status" value="1"/>
</dbReference>
<name>A0A9D1HZ01_9ACTN</name>
<evidence type="ECO:0000313" key="6">
    <source>
        <dbReference type="EMBL" id="HIU24702.1"/>
    </source>
</evidence>
<comment type="similarity">
    <text evidence="1">Belongs to the LysR transcriptional regulatory family.</text>
</comment>
<dbReference type="InterPro" id="IPR036388">
    <property type="entry name" value="WH-like_DNA-bd_sf"/>
</dbReference>
<accession>A0A9D1HZ01</accession>
<organism evidence="6 7">
    <name type="scientific">Candidatus Coprovicinus avistercoris</name>
    <dbReference type="NCBI Taxonomy" id="2840754"/>
    <lineage>
        <taxon>Bacteria</taxon>
        <taxon>Bacillati</taxon>
        <taxon>Actinomycetota</taxon>
        <taxon>Coriobacteriia</taxon>
        <taxon>Coriobacteriales</taxon>
        <taxon>Coriobacteriaceae</taxon>
        <taxon>Coriobacteriaceae incertae sedis</taxon>
        <taxon>Candidatus Coprovicinus</taxon>
    </lineage>
</organism>
<dbReference type="SUPFAM" id="SSF46785">
    <property type="entry name" value="Winged helix' DNA-binding domain"/>
    <property type="match status" value="1"/>
</dbReference>
<dbReference type="Gene3D" id="1.10.10.10">
    <property type="entry name" value="Winged helix-like DNA-binding domain superfamily/Winged helix DNA-binding domain"/>
    <property type="match status" value="1"/>
</dbReference>
<keyword evidence="3" id="KW-0238">DNA-binding</keyword>
<dbReference type="PANTHER" id="PTHR30126:SF39">
    <property type="entry name" value="HTH-TYPE TRANSCRIPTIONAL REGULATOR CYSL"/>
    <property type="match status" value="1"/>
</dbReference>
<evidence type="ECO:0000256" key="2">
    <source>
        <dbReference type="ARBA" id="ARBA00023015"/>
    </source>
</evidence>
<dbReference type="SUPFAM" id="SSF53850">
    <property type="entry name" value="Periplasmic binding protein-like II"/>
    <property type="match status" value="1"/>
</dbReference>
<dbReference type="GO" id="GO:0000976">
    <property type="term" value="F:transcription cis-regulatory region binding"/>
    <property type="evidence" value="ECO:0007669"/>
    <property type="project" value="TreeGrafter"/>
</dbReference>
<dbReference type="InterPro" id="IPR005119">
    <property type="entry name" value="LysR_subst-bd"/>
</dbReference>
<comment type="caution">
    <text evidence="6">The sequence shown here is derived from an EMBL/GenBank/DDBJ whole genome shotgun (WGS) entry which is preliminary data.</text>
</comment>
<keyword evidence="2" id="KW-0805">Transcription regulation</keyword>
<dbReference type="InterPro" id="IPR000847">
    <property type="entry name" value="LysR_HTH_N"/>
</dbReference>
<sequence length="314" mass="34094">MSDRLTLRNLELFVAVCEYGGVTTAAQHLHVAQPSVSQAIRDLEHHFHVDLFERRPRCMLPTDAGRKLLTHARELLDGFSLLEHDMVAGGTETLRIAASITTGTCYLPEFLRKLSQGFSLVQITGHVDDDFSEAVRLKAQVTIEDSASVERAVVAGEADVGLVEGMIRSSDIDAHAFARDRLVVVAPADASCLPVLGDKNSLTPVELAHLPLVLREQGSGVRDLFEAALRTQGLPCTPLWESVSTQALIAAVEAGLGLSVLPLALVQEALRRNKIRCINVPGLKLDRELLVIHHRRKLLTPGLKAFLACVCASS</sequence>
<reference evidence="6" key="1">
    <citation type="submission" date="2020-10" db="EMBL/GenBank/DDBJ databases">
        <authorList>
            <person name="Gilroy R."/>
        </authorList>
    </citation>
    <scope>NUCLEOTIDE SEQUENCE</scope>
    <source>
        <strain evidence="6">ChiHjej12B11-29160</strain>
    </source>
</reference>
<evidence type="ECO:0000313" key="7">
    <source>
        <dbReference type="Proteomes" id="UP000824078"/>
    </source>
</evidence>
<feature type="domain" description="HTH lysR-type" evidence="5">
    <location>
        <begin position="5"/>
        <end position="62"/>
    </location>
</feature>
<proteinExistence type="inferred from homology"/>
<dbReference type="Proteomes" id="UP000824078">
    <property type="component" value="Unassembled WGS sequence"/>
</dbReference>
<gene>
    <name evidence="6" type="ORF">IAD17_07250</name>
</gene>
<dbReference type="EMBL" id="DVMQ01000018">
    <property type="protein sequence ID" value="HIU24702.1"/>
    <property type="molecule type" value="Genomic_DNA"/>
</dbReference>
<dbReference type="AlphaFoldDB" id="A0A9D1HZ01"/>
<keyword evidence="4" id="KW-0804">Transcription</keyword>
<dbReference type="PRINTS" id="PR00039">
    <property type="entry name" value="HTHLYSR"/>
</dbReference>
<evidence type="ECO:0000256" key="1">
    <source>
        <dbReference type="ARBA" id="ARBA00009437"/>
    </source>
</evidence>
<dbReference type="PANTHER" id="PTHR30126">
    <property type="entry name" value="HTH-TYPE TRANSCRIPTIONAL REGULATOR"/>
    <property type="match status" value="1"/>
</dbReference>
<dbReference type="FunFam" id="1.10.10.10:FF:000001">
    <property type="entry name" value="LysR family transcriptional regulator"/>
    <property type="match status" value="1"/>
</dbReference>
<protein>
    <submittedName>
        <fullName evidence="6">LysR family transcriptional regulator</fullName>
    </submittedName>
</protein>
<evidence type="ECO:0000256" key="3">
    <source>
        <dbReference type="ARBA" id="ARBA00023125"/>
    </source>
</evidence>
<dbReference type="InterPro" id="IPR036390">
    <property type="entry name" value="WH_DNA-bd_sf"/>
</dbReference>